<evidence type="ECO:0000313" key="4">
    <source>
        <dbReference type="Proteomes" id="UP000290408"/>
    </source>
</evidence>
<dbReference type="InterPro" id="IPR011112">
    <property type="entry name" value="Rho-like_N"/>
</dbReference>
<name>A0A4P6MVQ7_9MICO</name>
<feature type="region of interest" description="Disordered" evidence="1">
    <location>
        <begin position="1"/>
        <end position="95"/>
    </location>
</feature>
<dbReference type="OrthoDB" id="3731224at2"/>
<reference evidence="3 4" key="1">
    <citation type="submission" date="2019-02" db="EMBL/GenBank/DDBJ databases">
        <title>Genomic data mining of an Antarctic deep-sea actinobacterium, Janibacterlimosus P3-3-X1.</title>
        <authorList>
            <person name="Liao L."/>
            <person name="Chen B."/>
        </authorList>
    </citation>
    <scope>NUCLEOTIDE SEQUENCE [LARGE SCALE GENOMIC DNA]</scope>
    <source>
        <strain evidence="3 4">P3-3-X1</strain>
    </source>
</reference>
<dbReference type="InterPro" id="IPR037205">
    <property type="entry name" value="ChaB_sf"/>
</dbReference>
<evidence type="ECO:0000313" key="3">
    <source>
        <dbReference type="EMBL" id="QBF47921.1"/>
    </source>
</evidence>
<dbReference type="KEGG" id="jli:EXU32_07100"/>
<dbReference type="AlphaFoldDB" id="A0A4P6MVQ7"/>
<dbReference type="Gene3D" id="1.10.1740.70">
    <property type="entry name" value="ChaB"/>
    <property type="match status" value="1"/>
</dbReference>
<dbReference type="EMBL" id="CP036164">
    <property type="protein sequence ID" value="QBF47921.1"/>
    <property type="molecule type" value="Genomic_DNA"/>
</dbReference>
<proteinExistence type="predicted"/>
<feature type="compositionally biased region" description="Basic and acidic residues" evidence="1">
    <location>
        <begin position="28"/>
        <end position="43"/>
    </location>
</feature>
<organism evidence="3 4">
    <name type="scientific">Janibacter limosus</name>
    <dbReference type="NCBI Taxonomy" id="53458"/>
    <lineage>
        <taxon>Bacteria</taxon>
        <taxon>Bacillati</taxon>
        <taxon>Actinomycetota</taxon>
        <taxon>Actinomycetes</taxon>
        <taxon>Micrococcales</taxon>
        <taxon>Intrasporangiaceae</taxon>
        <taxon>Janibacter</taxon>
    </lineage>
</organism>
<protein>
    <submittedName>
        <fullName evidence="3">Cation transport regulator ChaB</fullName>
    </submittedName>
</protein>
<dbReference type="InterPro" id="IPR009317">
    <property type="entry name" value="ChaB"/>
</dbReference>
<dbReference type="SUPFAM" id="SSF140376">
    <property type="entry name" value="ChaB-like"/>
    <property type="match status" value="1"/>
</dbReference>
<evidence type="ECO:0000259" key="2">
    <source>
        <dbReference type="Pfam" id="PF07498"/>
    </source>
</evidence>
<keyword evidence="4" id="KW-1185">Reference proteome</keyword>
<feature type="compositionally biased region" description="Basic and acidic residues" evidence="1">
    <location>
        <begin position="57"/>
        <end position="81"/>
    </location>
</feature>
<accession>A0A4P6MVQ7</accession>
<dbReference type="Pfam" id="PF06150">
    <property type="entry name" value="ChaB"/>
    <property type="match status" value="1"/>
</dbReference>
<dbReference type="GO" id="GO:0006353">
    <property type="term" value="P:DNA-templated transcription termination"/>
    <property type="evidence" value="ECO:0007669"/>
    <property type="project" value="InterPro"/>
</dbReference>
<gene>
    <name evidence="3" type="ORF">EXU32_07100</name>
</gene>
<evidence type="ECO:0000256" key="1">
    <source>
        <dbReference type="SAM" id="MobiDB-lite"/>
    </source>
</evidence>
<sequence length="136" mass="15064">MTKGDKVITDELPETLQRSGKAAQETFAKAHDSAVEEYGEGRRAHQTAFAALKHTHEKVGDHWEPKDHTGPSDDRAAGGRDTDEETAEGVDAKASKKHLYEIAQRLDVPGRSTMDKDELVDAIKKANRRETARSRT</sequence>
<feature type="domain" description="Rho termination factor-like N-terminal" evidence="2">
    <location>
        <begin position="99"/>
        <end position="127"/>
    </location>
</feature>
<dbReference type="Pfam" id="PF07498">
    <property type="entry name" value="Rho_N"/>
    <property type="match status" value="1"/>
</dbReference>
<dbReference type="Proteomes" id="UP000290408">
    <property type="component" value="Chromosome"/>
</dbReference>